<feature type="region of interest" description="Disordered" evidence="1">
    <location>
        <begin position="57"/>
        <end position="97"/>
    </location>
</feature>
<comment type="caution">
    <text evidence="2">The sequence shown here is derived from an EMBL/GenBank/DDBJ whole genome shotgun (WGS) entry which is preliminary data.</text>
</comment>
<sequence>PGVKDLKVVVDEVESQAPPATPQWTFEEQMAMRADGNTHWNADSEYPLPFRYFENATQSADILDSPESPRRNSRSPDPLTSQSPRAPESFLDPSEKAQEDALAAFVCEAQEEAAAEEAVAATLAYSSAPFPTPSPPRH</sequence>
<dbReference type="EMBL" id="JBAHYK010004361">
    <property type="protein sequence ID" value="KAL0562857.1"/>
    <property type="molecule type" value="Genomic_DNA"/>
</dbReference>
<keyword evidence="3" id="KW-1185">Reference proteome</keyword>
<name>A0ABR3EJ03_9AGAR</name>
<gene>
    <name evidence="2" type="ORF">V5O48_019220</name>
</gene>
<organism evidence="2 3">
    <name type="scientific">Marasmius crinis-equi</name>
    <dbReference type="NCBI Taxonomy" id="585013"/>
    <lineage>
        <taxon>Eukaryota</taxon>
        <taxon>Fungi</taxon>
        <taxon>Dikarya</taxon>
        <taxon>Basidiomycota</taxon>
        <taxon>Agaricomycotina</taxon>
        <taxon>Agaricomycetes</taxon>
        <taxon>Agaricomycetidae</taxon>
        <taxon>Agaricales</taxon>
        <taxon>Marasmiineae</taxon>
        <taxon>Marasmiaceae</taxon>
        <taxon>Marasmius</taxon>
    </lineage>
</organism>
<dbReference type="Proteomes" id="UP001465976">
    <property type="component" value="Unassembled WGS sequence"/>
</dbReference>
<feature type="non-terminal residue" evidence="2">
    <location>
        <position position="1"/>
    </location>
</feature>
<reference evidence="2 3" key="1">
    <citation type="submission" date="2024-02" db="EMBL/GenBank/DDBJ databases">
        <title>A draft genome for the cacao thread blight pathogen Marasmius crinis-equi.</title>
        <authorList>
            <person name="Cohen S.P."/>
            <person name="Baruah I.K."/>
            <person name="Amoako-Attah I."/>
            <person name="Bukari Y."/>
            <person name="Meinhardt L.W."/>
            <person name="Bailey B.A."/>
        </authorList>
    </citation>
    <scope>NUCLEOTIDE SEQUENCE [LARGE SCALE GENOMIC DNA]</scope>
    <source>
        <strain evidence="2 3">GH-76</strain>
    </source>
</reference>
<proteinExistence type="predicted"/>
<evidence type="ECO:0000256" key="1">
    <source>
        <dbReference type="SAM" id="MobiDB-lite"/>
    </source>
</evidence>
<protein>
    <submittedName>
        <fullName evidence="2">Uncharacterized protein</fullName>
    </submittedName>
</protein>
<evidence type="ECO:0000313" key="3">
    <source>
        <dbReference type="Proteomes" id="UP001465976"/>
    </source>
</evidence>
<evidence type="ECO:0000313" key="2">
    <source>
        <dbReference type="EMBL" id="KAL0562857.1"/>
    </source>
</evidence>
<accession>A0ABR3EJ03</accession>